<organism evidence="3 4">
    <name type="scientific">Photobacterium halotolerans</name>
    <dbReference type="NCBI Taxonomy" id="265726"/>
    <lineage>
        <taxon>Bacteria</taxon>
        <taxon>Pseudomonadati</taxon>
        <taxon>Pseudomonadota</taxon>
        <taxon>Gammaproteobacteria</taxon>
        <taxon>Vibrionales</taxon>
        <taxon>Vibrionaceae</taxon>
        <taxon>Photobacterium</taxon>
    </lineage>
</organism>
<proteinExistence type="predicted"/>
<evidence type="ECO:0000256" key="2">
    <source>
        <dbReference type="SAM" id="Phobius"/>
    </source>
</evidence>
<gene>
    <name evidence="3" type="ORF">KY46_03940</name>
</gene>
<sequence>MKLSVVRPEESGNMKPEAPSVQSGWKHWLWMAYLWAGSVLALALIASLIRIFMMAAGMKIH</sequence>
<feature type="region of interest" description="Disordered" evidence="1">
    <location>
        <begin position="1"/>
        <end position="20"/>
    </location>
</feature>
<dbReference type="EMBL" id="JWYV01000002">
    <property type="protein sequence ID" value="KKD00948.1"/>
    <property type="molecule type" value="Genomic_DNA"/>
</dbReference>
<keyword evidence="4" id="KW-1185">Reference proteome</keyword>
<feature type="transmembrane region" description="Helical" evidence="2">
    <location>
        <begin position="32"/>
        <end position="53"/>
    </location>
</feature>
<comment type="caution">
    <text evidence="3">The sequence shown here is derived from an EMBL/GenBank/DDBJ whole genome shotgun (WGS) entry which is preliminary data.</text>
</comment>
<reference evidence="3 4" key="1">
    <citation type="submission" date="2014-12" db="EMBL/GenBank/DDBJ databases">
        <title>Mercury Reductase activity and rhizosphere competence traits in the genome of root associated Photobacterium halotolerans MELD1.</title>
        <authorList>
            <person name="Mathew D.C."/>
            <person name="Huang C.-C."/>
        </authorList>
    </citation>
    <scope>NUCLEOTIDE SEQUENCE [LARGE SCALE GENOMIC DNA]</scope>
    <source>
        <strain evidence="3 4">MELD1</strain>
    </source>
</reference>
<dbReference type="STRING" id="265726.KY46_03940"/>
<dbReference type="PATRIC" id="fig|265726.11.peg.2146"/>
<dbReference type="AlphaFoldDB" id="A0A0F5VFV8"/>
<evidence type="ECO:0000313" key="3">
    <source>
        <dbReference type="EMBL" id="KKD00948.1"/>
    </source>
</evidence>
<dbReference type="Proteomes" id="UP000033633">
    <property type="component" value="Unassembled WGS sequence"/>
</dbReference>
<keyword evidence="2" id="KW-0812">Transmembrane</keyword>
<dbReference type="Pfam" id="PF10617">
    <property type="entry name" value="DUF2474"/>
    <property type="match status" value="1"/>
</dbReference>
<keyword evidence="2" id="KW-1133">Transmembrane helix</keyword>
<keyword evidence="2" id="KW-0472">Membrane</keyword>
<evidence type="ECO:0000256" key="1">
    <source>
        <dbReference type="SAM" id="MobiDB-lite"/>
    </source>
</evidence>
<evidence type="ECO:0008006" key="5">
    <source>
        <dbReference type="Google" id="ProtNLM"/>
    </source>
</evidence>
<evidence type="ECO:0000313" key="4">
    <source>
        <dbReference type="Proteomes" id="UP000033633"/>
    </source>
</evidence>
<name>A0A0F5VFV8_9GAMM</name>
<accession>A0A0F5VFV8</accession>
<dbReference type="InterPro" id="IPR018895">
    <property type="entry name" value="DUF2474"/>
</dbReference>
<dbReference type="RefSeq" id="WP_046219316.1">
    <property type="nucleotide sequence ID" value="NZ_JWYV01000002.1"/>
</dbReference>
<protein>
    <recommendedName>
        <fullName evidence="5">DUF2474 domain-containing protein</fullName>
    </recommendedName>
</protein>